<dbReference type="InterPro" id="IPR050640">
    <property type="entry name" value="Bact_2-comp_sensor_kinase"/>
</dbReference>
<dbReference type="GO" id="GO:0005524">
    <property type="term" value="F:ATP binding"/>
    <property type="evidence" value="ECO:0007669"/>
    <property type="project" value="UniProtKB-KW"/>
</dbReference>
<dbReference type="Gene3D" id="6.10.340.10">
    <property type="match status" value="1"/>
</dbReference>
<evidence type="ECO:0000256" key="8">
    <source>
        <dbReference type="ARBA" id="ARBA00022777"/>
    </source>
</evidence>
<dbReference type="RefSeq" id="WP_134756531.1">
    <property type="nucleotide sequence ID" value="NZ_MYFO02000015.1"/>
</dbReference>
<keyword evidence="12" id="KW-0812">Transmembrane</keyword>
<evidence type="ECO:0000256" key="4">
    <source>
        <dbReference type="ARBA" id="ARBA00022475"/>
    </source>
</evidence>
<evidence type="ECO:0000256" key="2">
    <source>
        <dbReference type="ARBA" id="ARBA00004651"/>
    </source>
</evidence>
<dbReference type="GO" id="GO:0000155">
    <property type="term" value="F:phosphorelay sensor kinase activity"/>
    <property type="evidence" value="ECO:0007669"/>
    <property type="project" value="InterPro"/>
</dbReference>
<dbReference type="InterPro" id="IPR010559">
    <property type="entry name" value="Sig_transdc_His_kin_internal"/>
</dbReference>
<evidence type="ECO:0000256" key="6">
    <source>
        <dbReference type="ARBA" id="ARBA00022679"/>
    </source>
</evidence>
<dbReference type="PROSITE" id="PS50885">
    <property type="entry name" value="HAMP"/>
    <property type="match status" value="1"/>
</dbReference>
<dbReference type="OrthoDB" id="9809348at2"/>
<dbReference type="PROSITE" id="PS50109">
    <property type="entry name" value="HIS_KIN"/>
    <property type="match status" value="1"/>
</dbReference>
<dbReference type="CDD" id="cd06225">
    <property type="entry name" value="HAMP"/>
    <property type="match status" value="1"/>
</dbReference>
<comment type="subcellular location">
    <subcellularLocation>
        <location evidence="2">Cell membrane</location>
        <topology evidence="2">Multi-pass membrane protein</topology>
    </subcellularLocation>
</comment>
<dbReference type="SUPFAM" id="SSF55874">
    <property type="entry name" value="ATPase domain of HSP90 chaperone/DNA topoisomerase II/histidine kinase"/>
    <property type="match status" value="1"/>
</dbReference>
<dbReference type="Proteomes" id="UP000298246">
    <property type="component" value="Unassembled WGS sequence"/>
</dbReference>
<keyword evidence="5" id="KW-0597">Phosphoprotein</keyword>
<feature type="domain" description="HAMP" evidence="14">
    <location>
        <begin position="310"/>
        <end position="362"/>
    </location>
</feature>
<dbReference type="EC" id="2.7.13.3" evidence="3"/>
<name>A0A4Y8PSY7_9BACL</name>
<feature type="domain" description="Histidine kinase" evidence="13">
    <location>
        <begin position="472"/>
        <end position="571"/>
    </location>
</feature>
<accession>A0A4Y8PSY7</accession>
<dbReference type="SUPFAM" id="SSF158472">
    <property type="entry name" value="HAMP domain-like"/>
    <property type="match status" value="1"/>
</dbReference>
<dbReference type="Pfam" id="PF02518">
    <property type="entry name" value="HATPase_c"/>
    <property type="match status" value="1"/>
</dbReference>
<evidence type="ECO:0000256" key="11">
    <source>
        <dbReference type="ARBA" id="ARBA00023136"/>
    </source>
</evidence>
<dbReference type="GO" id="GO:0005886">
    <property type="term" value="C:plasma membrane"/>
    <property type="evidence" value="ECO:0007669"/>
    <property type="project" value="UniProtKB-SubCell"/>
</dbReference>
<feature type="transmembrane region" description="Helical" evidence="12">
    <location>
        <begin position="289"/>
        <end position="308"/>
    </location>
</feature>
<proteinExistence type="predicted"/>
<dbReference type="AlphaFoldDB" id="A0A4Y8PSY7"/>
<evidence type="ECO:0000259" key="13">
    <source>
        <dbReference type="PROSITE" id="PS50109"/>
    </source>
</evidence>
<keyword evidence="8" id="KW-0418">Kinase</keyword>
<dbReference type="InterPro" id="IPR036890">
    <property type="entry name" value="HATPase_C_sf"/>
</dbReference>
<keyword evidence="9" id="KW-0067">ATP-binding</keyword>
<comment type="catalytic activity">
    <reaction evidence="1">
        <text>ATP + protein L-histidine = ADP + protein N-phospho-L-histidine.</text>
        <dbReference type="EC" id="2.7.13.3"/>
    </reaction>
</comment>
<dbReference type="PANTHER" id="PTHR34220:SF7">
    <property type="entry name" value="SENSOR HISTIDINE KINASE YPDA"/>
    <property type="match status" value="1"/>
</dbReference>
<dbReference type="EMBL" id="MYFO01000039">
    <property type="protein sequence ID" value="TFE84049.1"/>
    <property type="molecule type" value="Genomic_DNA"/>
</dbReference>
<keyword evidence="4" id="KW-1003">Cell membrane</keyword>
<dbReference type="InterPro" id="IPR003594">
    <property type="entry name" value="HATPase_dom"/>
</dbReference>
<protein>
    <recommendedName>
        <fullName evidence="3">histidine kinase</fullName>
        <ecNumber evidence="3">2.7.13.3</ecNumber>
    </recommendedName>
</protein>
<keyword evidence="7" id="KW-0547">Nucleotide-binding</keyword>
<evidence type="ECO:0000313" key="15">
    <source>
        <dbReference type="EMBL" id="TFE84049.1"/>
    </source>
</evidence>
<evidence type="ECO:0000256" key="3">
    <source>
        <dbReference type="ARBA" id="ARBA00012438"/>
    </source>
</evidence>
<dbReference type="PANTHER" id="PTHR34220">
    <property type="entry name" value="SENSOR HISTIDINE KINASE YPDA"/>
    <property type="match status" value="1"/>
</dbReference>
<dbReference type="Gene3D" id="3.30.565.10">
    <property type="entry name" value="Histidine kinase-like ATPase, C-terminal domain"/>
    <property type="match status" value="1"/>
</dbReference>
<comment type="caution">
    <text evidence="15">The sequence shown here is derived from an EMBL/GenBank/DDBJ whole genome shotgun (WGS) entry which is preliminary data.</text>
</comment>
<dbReference type="PRINTS" id="PR00344">
    <property type="entry name" value="BCTRLSENSOR"/>
</dbReference>
<evidence type="ECO:0000256" key="10">
    <source>
        <dbReference type="ARBA" id="ARBA00023012"/>
    </source>
</evidence>
<dbReference type="InterPro" id="IPR003660">
    <property type="entry name" value="HAMP_dom"/>
</dbReference>
<keyword evidence="10" id="KW-0902">Two-component regulatory system</keyword>
<evidence type="ECO:0000256" key="5">
    <source>
        <dbReference type="ARBA" id="ARBA00022553"/>
    </source>
</evidence>
<dbReference type="InterPro" id="IPR004358">
    <property type="entry name" value="Sig_transdc_His_kin-like_C"/>
</dbReference>
<dbReference type="SMART" id="SM00387">
    <property type="entry name" value="HATPase_c"/>
    <property type="match status" value="1"/>
</dbReference>
<evidence type="ECO:0000256" key="9">
    <source>
        <dbReference type="ARBA" id="ARBA00022840"/>
    </source>
</evidence>
<sequence length="589" mass="67743">MTKPKRFIPFSFKLLISYLLLVMAPLITMGTYYYYSSIHALEAQTRNNLQIAMQQISNNIDFRMQDIVRGSEQLYSDQLLAKYLSNSIVDWERFYVTTQYVVPKIESAMNMPNTEVSVKLYLYNHWLSELYFTDVTDSEIKGRQYALLYADRIMSEDWYRSLHLTYNSMVWKQVGGDKASGNISLLRPMVDLESLKEVGLLRFTVRLSDVLSAAASDKLGAAAELMVLGDNQQPLLISSSTEGTGQATLSLDRSDALRIDMPLRNLNATLTGLFPTSTLRENADRVRNVTIGVCLLLALILSAISYVISKFLAKRIDKLGSSLNAFQEGQFNKRIHYKGNDEFTLVANAFNDMASTIDKLIEEVYLSNLQKKEIELNMLQSQVNPHFLYNTFSSISRMAQFGDVEKLHEMIRNLARFYRLTLSKGETFTTIDREVQQIQAYMAIQKIRYADRIKDEYDIDPDIMQYRTVKFIFQPFVENVLEHAWYDDTISIKITGRREGDMFIFEIIDNGLGIKEETIQQIWNTSGANIGYGIRNVDERIKLLSGKEYGVTIHSWSGEGTTIRLRLPMFDDKPVEYRPSEKERKLFEA</sequence>
<evidence type="ECO:0000259" key="14">
    <source>
        <dbReference type="PROSITE" id="PS50885"/>
    </source>
</evidence>
<dbReference type="Pfam" id="PF00672">
    <property type="entry name" value="HAMP"/>
    <property type="match status" value="1"/>
</dbReference>
<evidence type="ECO:0000256" key="7">
    <source>
        <dbReference type="ARBA" id="ARBA00022741"/>
    </source>
</evidence>
<evidence type="ECO:0000256" key="1">
    <source>
        <dbReference type="ARBA" id="ARBA00000085"/>
    </source>
</evidence>
<evidence type="ECO:0000313" key="16">
    <source>
        <dbReference type="Proteomes" id="UP000298246"/>
    </source>
</evidence>
<evidence type="ECO:0000256" key="12">
    <source>
        <dbReference type="SAM" id="Phobius"/>
    </source>
</evidence>
<reference evidence="15 16" key="1">
    <citation type="submission" date="2017-03" db="EMBL/GenBank/DDBJ databases">
        <title>Isolation of Levoglucosan Utilizing Bacteria.</title>
        <authorList>
            <person name="Arya A.S."/>
        </authorList>
    </citation>
    <scope>NUCLEOTIDE SEQUENCE [LARGE SCALE GENOMIC DNA]</scope>
    <source>
        <strain evidence="15 16">MEC069</strain>
    </source>
</reference>
<keyword evidence="16" id="KW-1185">Reference proteome</keyword>
<keyword evidence="6" id="KW-0808">Transferase</keyword>
<keyword evidence="12" id="KW-1133">Transmembrane helix</keyword>
<dbReference type="Pfam" id="PF06580">
    <property type="entry name" value="His_kinase"/>
    <property type="match status" value="1"/>
</dbReference>
<dbReference type="InterPro" id="IPR005467">
    <property type="entry name" value="His_kinase_dom"/>
</dbReference>
<keyword evidence="11 12" id="KW-0472">Membrane</keyword>
<dbReference type="SMART" id="SM00304">
    <property type="entry name" value="HAMP"/>
    <property type="match status" value="1"/>
</dbReference>
<organism evidence="15 16">
    <name type="scientific">Paenibacillus athensensis</name>
    <dbReference type="NCBI Taxonomy" id="1967502"/>
    <lineage>
        <taxon>Bacteria</taxon>
        <taxon>Bacillati</taxon>
        <taxon>Bacillota</taxon>
        <taxon>Bacilli</taxon>
        <taxon>Bacillales</taxon>
        <taxon>Paenibacillaceae</taxon>
        <taxon>Paenibacillus</taxon>
    </lineage>
</organism>
<feature type="transmembrane region" description="Helical" evidence="12">
    <location>
        <begin position="12"/>
        <end position="35"/>
    </location>
</feature>
<gene>
    <name evidence="15" type="ORF">B5M42_21280</name>
</gene>